<evidence type="ECO:0000256" key="2">
    <source>
        <dbReference type="SAM" id="Phobius"/>
    </source>
</evidence>
<reference evidence="3 4" key="1">
    <citation type="journal article" date="2015" name="Stand. Genomic Sci.">
        <title>Genomic Encyclopedia of Bacterial and Archaeal Type Strains, Phase III: the genomes of soil and plant-associated and newly described type strains.</title>
        <authorList>
            <person name="Whitman W.B."/>
            <person name="Woyke T."/>
            <person name="Klenk H.P."/>
            <person name="Zhou Y."/>
            <person name="Lilburn T.G."/>
            <person name="Beck B.J."/>
            <person name="De Vos P."/>
            <person name="Vandamme P."/>
            <person name="Eisen J.A."/>
            <person name="Garrity G."/>
            <person name="Hugenholtz P."/>
            <person name="Kyrpides N.C."/>
        </authorList>
    </citation>
    <scope>NUCLEOTIDE SEQUENCE [LARGE SCALE GENOMIC DNA]</scope>
    <source>
        <strain evidence="3 4">VKM Ac-2541</strain>
    </source>
</reference>
<protein>
    <recommendedName>
        <fullName evidence="5">LPXTG-motif cell wall-anchored protein</fullName>
    </recommendedName>
</protein>
<gene>
    <name evidence="3" type="ORF">EV646_102225</name>
</gene>
<feature type="transmembrane region" description="Helical" evidence="2">
    <location>
        <begin position="221"/>
        <end position="242"/>
    </location>
</feature>
<accession>A0A4R2IWH2</accession>
<keyword evidence="2" id="KW-0812">Transmembrane</keyword>
<dbReference type="Proteomes" id="UP000295573">
    <property type="component" value="Unassembled WGS sequence"/>
</dbReference>
<keyword evidence="4" id="KW-1185">Reference proteome</keyword>
<comment type="caution">
    <text evidence="3">The sequence shown here is derived from an EMBL/GenBank/DDBJ whole genome shotgun (WGS) entry which is preliminary data.</text>
</comment>
<evidence type="ECO:0000313" key="4">
    <source>
        <dbReference type="Proteomes" id="UP000295573"/>
    </source>
</evidence>
<keyword evidence="2" id="KW-1133">Transmembrane helix</keyword>
<feature type="compositionally biased region" description="Pro residues" evidence="1">
    <location>
        <begin position="148"/>
        <end position="172"/>
    </location>
</feature>
<feature type="compositionally biased region" description="Low complexity" evidence="1">
    <location>
        <begin position="173"/>
        <end position="182"/>
    </location>
</feature>
<evidence type="ECO:0000313" key="3">
    <source>
        <dbReference type="EMBL" id="TCO50151.1"/>
    </source>
</evidence>
<sequence>MLLHAVCGVAMKRQAFVGGLLMATLVTGLLPLGSTSASAQLVAGSTDLTSQTSKVRPPVFSNVRVSCHDVGAEVLAKLSNPNATEQIYMVGFHAGDAYDDYVVNLAPHGSENVAFGAHTNDTYELQAQNADGDVVALVRVRVKCAFKPPTPTPTAPPTGTPTTPPTVTPPTGTPTASPSGTPTAPPSETPTALPSTPIAVPTAVEAGLPGPVAQDDSHRGWTIAGTGLLAVAIMIGLASLLVRRRRGLHQR</sequence>
<proteinExistence type="predicted"/>
<keyword evidence="2" id="KW-0472">Membrane</keyword>
<evidence type="ECO:0008006" key="5">
    <source>
        <dbReference type="Google" id="ProtNLM"/>
    </source>
</evidence>
<evidence type="ECO:0000256" key="1">
    <source>
        <dbReference type="SAM" id="MobiDB-lite"/>
    </source>
</evidence>
<name>A0A4R2IWH2_9ACTN</name>
<dbReference type="AlphaFoldDB" id="A0A4R2IWH2"/>
<organism evidence="3 4">
    <name type="scientific">Kribbella antiqua</name>
    <dbReference type="NCBI Taxonomy" id="2512217"/>
    <lineage>
        <taxon>Bacteria</taxon>
        <taxon>Bacillati</taxon>
        <taxon>Actinomycetota</taxon>
        <taxon>Actinomycetes</taxon>
        <taxon>Propionibacteriales</taxon>
        <taxon>Kribbellaceae</taxon>
        <taxon>Kribbella</taxon>
    </lineage>
</organism>
<feature type="region of interest" description="Disordered" evidence="1">
    <location>
        <begin position="146"/>
        <end position="195"/>
    </location>
</feature>
<dbReference type="EMBL" id="SLWR01000002">
    <property type="protein sequence ID" value="TCO50151.1"/>
    <property type="molecule type" value="Genomic_DNA"/>
</dbReference>